<dbReference type="EMBL" id="JAMSCK010000002">
    <property type="protein sequence ID" value="MCM8569210.1"/>
    <property type="molecule type" value="Genomic_DNA"/>
</dbReference>
<protein>
    <submittedName>
        <fullName evidence="1">Class I SAM-dependent methyltransferase</fullName>
    </submittedName>
</protein>
<organism evidence="1 2">
    <name type="scientific">Gramella jeungdoensis</name>
    <dbReference type="NCBI Taxonomy" id="708091"/>
    <lineage>
        <taxon>Bacteria</taxon>
        <taxon>Pseudomonadati</taxon>
        <taxon>Bacteroidota</taxon>
        <taxon>Flavobacteriia</taxon>
        <taxon>Flavobacteriales</taxon>
        <taxon>Flavobacteriaceae</taxon>
        <taxon>Christiangramia</taxon>
    </lineage>
</organism>
<dbReference type="GO" id="GO:0008168">
    <property type="term" value="F:methyltransferase activity"/>
    <property type="evidence" value="ECO:0007669"/>
    <property type="project" value="UniProtKB-KW"/>
</dbReference>
<gene>
    <name evidence="1" type="ORF">NE848_07460</name>
</gene>
<name>A0ABT0Z0G7_9FLAO</name>
<evidence type="ECO:0000313" key="2">
    <source>
        <dbReference type="Proteomes" id="UP001155077"/>
    </source>
</evidence>
<keyword evidence="1" id="KW-0808">Transferase</keyword>
<dbReference type="Pfam" id="PF13578">
    <property type="entry name" value="Methyltransf_24"/>
    <property type="match status" value="1"/>
</dbReference>
<reference evidence="1" key="1">
    <citation type="submission" date="2022-06" db="EMBL/GenBank/DDBJ databases">
        <title>Gramella sediminis sp. nov., isolated from deep-sea sediment of the Indian Ocean.</title>
        <authorList>
            <person name="Yang L."/>
        </authorList>
    </citation>
    <scope>NUCLEOTIDE SEQUENCE</scope>
    <source>
        <strain evidence="1">HMD3159</strain>
    </source>
</reference>
<proteinExistence type="predicted"/>
<accession>A0ABT0Z0G7</accession>
<dbReference type="RefSeq" id="WP_252112021.1">
    <property type="nucleotide sequence ID" value="NZ_JAMSCK010000002.1"/>
</dbReference>
<dbReference type="Gene3D" id="3.40.50.150">
    <property type="entry name" value="Vaccinia Virus protein VP39"/>
    <property type="match status" value="1"/>
</dbReference>
<dbReference type="GO" id="GO:0032259">
    <property type="term" value="P:methylation"/>
    <property type="evidence" value="ECO:0007669"/>
    <property type="project" value="UniProtKB-KW"/>
</dbReference>
<dbReference type="Proteomes" id="UP001155077">
    <property type="component" value="Unassembled WGS sequence"/>
</dbReference>
<dbReference type="InterPro" id="IPR029063">
    <property type="entry name" value="SAM-dependent_MTases_sf"/>
</dbReference>
<dbReference type="SUPFAM" id="SSF53335">
    <property type="entry name" value="S-adenosyl-L-methionine-dependent methyltransferases"/>
    <property type="match status" value="1"/>
</dbReference>
<keyword evidence="1" id="KW-0489">Methyltransferase</keyword>
<sequence length="307" mass="36308">MRRLKKELIRWIKVILNKLPYISTLHRLSSYSKFPAGHYYSPVVSPEYILEKEDLIWPSHKNHEINGLDLNADRQLQLVKEFMVFYDQINFKEHWQDTTGYFLNNSYYGHSDGIILYCFLRFFKPKRVIEVGSGFSSALMLEVNEGFLDYLIDFTFIDPYPEARLIKLFEKYKNSIKAEILRKEVQEVDINSFGQLESGDILFIDSSHVVKTGSDVNHLILNVLPLLQKGVIIHFHDIYFPFEYPRSWVLNGFGWAEAYLIKAFLMYNKDFEILFFNDYLNKLHSSCFDDMPLVRDYSGSSLWLRKL</sequence>
<comment type="caution">
    <text evidence="1">The sequence shown here is derived from an EMBL/GenBank/DDBJ whole genome shotgun (WGS) entry which is preliminary data.</text>
</comment>
<evidence type="ECO:0000313" key="1">
    <source>
        <dbReference type="EMBL" id="MCM8569210.1"/>
    </source>
</evidence>
<keyword evidence="2" id="KW-1185">Reference proteome</keyword>